<dbReference type="InterPro" id="IPR039247">
    <property type="entry name" value="KhpB"/>
</dbReference>
<comment type="function">
    <text evidence="6">A probable RNA chaperone. Forms a complex with KhpA which binds to cellular RNA and controls its expression. Plays a role in peptidoglycan (PG) homeostasis and cell length regulation.</text>
</comment>
<keyword evidence="1 6" id="KW-0963">Cytoplasm</keyword>
<dbReference type="GO" id="GO:0005737">
    <property type="term" value="C:cytoplasm"/>
    <property type="evidence" value="ECO:0007669"/>
    <property type="project" value="UniProtKB-SubCell"/>
</dbReference>
<keyword evidence="2 6" id="KW-0694">RNA-binding</keyword>
<accession>A0A212LXG4</accession>
<dbReference type="InterPro" id="IPR015946">
    <property type="entry name" value="KH_dom-like_a/b"/>
</dbReference>
<dbReference type="CDD" id="cd02644">
    <property type="entry name" value="R3H_jag"/>
    <property type="match status" value="1"/>
</dbReference>
<dbReference type="AlphaFoldDB" id="A0A212LXG4"/>
<keyword evidence="5 6" id="KW-0961">Cell wall biogenesis/degradation</keyword>
<dbReference type="Pfam" id="PF01424">
    <property type="entry name" value="R3H"/>
    <property type="match status" value="1"/>
</dbReference>
<dbReference type="SUPFAM" id="SSF82708">
    <property type="entry name" value="R3H domain"/>
    <property type="match status" value="1"/>
</dbReference>
<keyword evidence="4 6" id="KW-0143">Chaperone</keyword>
<comment type="subcellular location">
    <subcellularLocation>
        <location evidence="6">Cytoplasm</location>
    </subcellularLocation>
</comment>
<gene>
    <name evidence="8" type="primary">jag</name>
    <name evidence="6" type="synonym">eloR</name>
    <name evidence="6" type="synonym">khpB</name>
    <name evidence="8" type="ORF">KL86SPO_50026</name>
</gene>
<reference evidence="8" key="1">
    <citation type="submission" date="2016-08" db="EMBL/GenBank/DDBJ databases">
        <authorList>
            <person name="Seilhamer J.J."/>
        </authorList>
    </citation>
    <scope>NUCLEOTIDE SEQUENCE</scope>
    <source>
        <strain evidence="8">86</strain>
    </source>
</reference>
<dbReference type="Pfam" id="PF14804">
    <property type="entry name" value="Jag_N"/>
    <property type="match status" value="1"/>
</dbReference>
<dbReference type="HAMAP" id="MF_00867">
    <property type="entry name" value="KhpB"/>
    <property type="match status" value="1"/>
</dbReference>
<evidence type="ECO:0000256" key="5">
    <source>
        <dbReference type="ARBA" id="ARBA00023316"/>
    </source>
</evidence>
<name>A0A212LXG4_9FIRM</name>
<evidence type="ECO:0000256" key="3">
    <source>
        <dbReference type="ARBA" id="ARBA00022960"/>
    </source>
</evidence>
<dbReference type="GO" id="GO:0003723">
    <property type="term" value="F:RNA binding"/>
    <property type="evidence" value="ECO:0007669"/>
    <property type="project" value="UniProtKB-UniRule"/>
</dbReference>
<organism evidence="8">
    <name type="scientific">uncultured Sporomusa sp</name>
    <dbReference type="NCBI Taxonomy" id="307249"/>
    <lineage>
        <taxon>Bacteria</taxon>
        <taxon>Bacillati</taxon>
        <taxon>Bacillota</taxon>
        <taxon>Negativicutes</taxon>
        <taxon>Selenomonadales</taxon>
        <taxon>Sporomusaceae</taxon>
        <taxon>Sporomusa</taxon>
        <taxon>environmental samples</taxon>
    </lineage>
</organism>
<dbReference type="PROSITE" id="PS51061">
    <property type="entry name" value="R3H"/>
    <property type="match status" value="1"/>
</dbReference>
<dbReference type="GO" id="GO:0009252">
    <property type="term" value="P:peptidoglycan biosynthetic process"/>
    <property type="evidence" value="ECO:0007669"/>
    <property type="project" value="UniProtKB-UniRule"/>
</dbReference>
<protein>
    <recommendedName>
        <fullName evidence="6">RNA-binding protein KhpB</fullName>
    </recommendedName>
    <alternativeName>
        <fullName evidence="6">RNA-binding protein EloR</fullName>
    </alternativeName>
</protein>
<evidence type="ECO:0000313" key="8">
    <source>
        <dbReference type="EMBL" id="SCM82255.1"/>
    </source>
</evidence>
<dbReference type="EMBL" id="FMJE01000005">
    <property type="protein sequence ID" value="SCM82255.1"/>
    <property type="molecule type" value="Genomic_DNA"/>
</dbReference>
<evidence type="ECO:0000256" key="6">
    <source>
        <dbReference type="HAMAP-Rule" id="MF_00867"/>
    </source>
</evidence>
<dbReference type="SMART" id="SM00393">
    <property type="entry name" value="R3H"/>
    <property type="match status" value="1"/>
</dbReference>
<dbReference type="InterPro" id="IPR038247">
    <property type="entry name" value="Jag_N_dom_sf"/>
</dbReference>
<dbReference type="PANTHER" id="PTHR35800:SF1">
    <property type="entry name" value="RNA-BINDING PROTEIN KHPB"/>
    <property type="match status" value="1"/>
</dbReference>
<dbReference type="SMART" id="SM01245">
    <property type="entry name" value="Jag_N"/>
    <property type="match status" value="1"/>
</dbReference>
<dbReference type="InterPro" id="IPR034079">
    <property type="entry name" value="R3H_KhpB"/>
</dbReference>
<dbReference type="GO" id="GO:0071555">
    <property type="term" value="P:cell wall organization"/>
    <property type="evidence" value="ECO:0007669"/>
    <property type="project" value="UniProtKB-KW"/>
</dbReference>
<evidence type="ECO:0000259" key="7">
    <source>
        <dbReference type="PROSITE" id="PS51061"/>
    </source>
</evidence>
<dbReference type="NCBIfam" id="NF041568">
    <property type="entry name" value="Jag_EloR"/>
    <property type="match status" value="1"/>
</dbReference>
<dbReference type="GO" id="GO:0008360">
    <property type="term" value="P:regulation of cell shape"/>
    <property type="evidence" value="ECO:0007669"/>
    <property type="project" value="UniProtKB-KW"/>
</dbReference>
<comment type="similarity">
    <text evidence="6">Belongs to the KhpB RNA-binding protein family.</text>
</comment>
<dbReference type="InterPro" id="IPR032782">
    <property type="entry name" value="KhpB_N"/>
</dbReference>
<dbReference type="Gene3D" id="3.30.30.80">
    <property type="entry name" value="probable RNA-binding protein from clostridium symbiosum atcc 14940"/>
    <property type="match status" value="1"/>
</dbReference>
<dbReference type="Gene3D" id="3.30.1370.50">
    <property type="entry name" value="R3H-like domain"/>
    <property type="match status" value="1"/>
</dbReference>
<dbReference type="InterPro" id="IPR038008">
    <property type="entry name" value="Jag_KH"/>
</dbReference>
<dbReference type="InterPro" id="IPR001374">
    <property type="entry name" value="R3H_dom"/>
</dbReference>
<dbReference type="Pfam" id="PF13083">
    <property type="entry name" value="KH_KhpA-B"/>
    <property type="match status" value="1"/>
</dbReference>
<dbReference type="PANTHER" id="PTHR35800">
    <property type="entry name" value="PROTEIN JAG"/>
    <property type="match status" value="1"/>
</dbReference>
<feature type="domain" description="R3H" evidence="7">
    <location>
        <begin position="146"/>
        <end position="212"/>
    </location>
</feature>
<comment type="domain">
    <text evidence="6">Has an N-terminal Jag-N domain and 2 RNA-binding domains (KH and R3H).</text>
</comment>
<evidence type="ECO:0000256" key="1">
    <source>
        <dbReference type="ARBA" id="ARBA00022490"/>
    </source>
</evidence>
<keyword evidence="3 6" id="KW-0133">Cell shape</keyword>
<comment type="subunit">
    <text evidence="6">Forms a complex with KhpA.</text>
</comment>
<dbReference type="CDD" id="cd02414">
    <property type="entry name" value="KH-II_Jag"/>
    <property type="match status" value="1"/>
</dbReference>
<evidence type="ECO:0000256" key="2">
    <source>
        <dbReference type="ARBA" id="ARBA00022884"/>
    </source>
</evidence>
<feature type="region of interest" description="Jag_N domain" evidence="6">
    <location>
        <begin position="10"/>
        <end position="60"/>
    </location>
</feature>
<dbReference type="InterPro" id="IPR036867">
    <property type="entry name" value="R3H_dom_sf"/>
</dbReference>
<proteinExistence type="inferred from homology"/>
<evidence type="ECO:0000256" key="4">
    <source>
        <dbReference type="ARBA" id="ARBA00023186"/>
    </source>
</evidence>
<sequence>MMAGKLTVTEKTGKTIDEAIELALAELNVSRDRIDYEVLEVPSKGLFGFIGSKLAKVKVTVRAIDSVEEAKQFLNNVFKAMHVTVSMEKMNQGDHVVINLRGEDLGVLIGKHGQTLDALQYLTNLAANREADERTRIILDVEDYRKRRAETLSRLATRLADKVKRRGERVVLEPMSPQERKIIHMALQNDNRIVTYSEGDEPYRKVVIALKNNGR</sequence>
<dbReference type="Gene3D" id="3.30.300.20">
    <property type="match status" value="1"/>
</dbReference>